<feature type="transmembrane region" description="Helical" evidence="1">
    <location>
        <begin position="42"/>
        <end position="63"/>
    </location>
</feature>
<feature type="transmembrane region" description="Helical" evidence="1">
    <location>
        <begin position="111"/>
        <end position="131"/>
    </location>
</feature>
<dbReference type="Pfam" id="PF04143">
    <property type="entry name" value="Sulf_transp"/>
    <property type="match status" value="1"/>
</dbReference>
<dbReference type="OrthoDB" id="9790409at2"/>
<dbReference type="RefSeq" id="WP_115481637.1">
    <property type="nucleotide sequence ID" value="NZ_QRCT01000019.1"/>
</dbReference>
<sequence length="186" mass="20096">MKYVVAIILGGLLGVGLYWMGASNPKKTLNMLKLENMNMLKIYLFALGVSSVLLAASCMIGIFDKSHLNIGSTHLGVVLGALLFGLGFGWAGTNPDSCMASIGSDSIKCGIFTLIGGLTGAFFYTITYSWWHEIGFFRLFQFHSLTFFQISDDIPGLFSMGEEGMLGLGIIFMIIALILPNKGVSD</sequence>
<accession>A0A371AW17</accession>
<keyword evidence="1" id="KW-0472">Membrane</keyword>
<evidence type="ECO:0000313" key="2">
    <source>
        <dbReference type="EMBL" id="RDU23768.1"/>
    </source>
</evidence>
<gene>
    <name evidence="2" type="ORF">DWV06_07885</name>
</gene>
<proteinExistence type="predicted"/>
<feature type="transmembrane region" description="Helical" evidence="1">
    <location>
        <begin position="69"/>
        <end position="91"/>
    </location>
</feature>
<feature type="transmembrane region" description="Helical" evidence="1">
    <location>
        <begin position="6"/>
        <end position="22"/>
    </location>
</feature>
<dbReference type="InterPro" id="IPR007272">
    <property type="entry name" value="Sulf_transp_TsuA/YedE"/>
</dbReference>
<comment type="caution">
    <text evidence="2">The sequence shown here is derived from an EMBL/GenBank/DDBJ whole genome shotgun (WGS) entry which is preliminary data.</text>
</comment>
<dbReference type="EMBL" id="QRCT01000019">
    <property type="protein sequence ID" value="RDU23768.1"/>
    <property type="molecule type" value="Genomic_DNA"/>
</dbReference>
<keyword evidence="1" id="KW-0812">Transmembrane</keyword>
<name>A0A371AW17_9FIRM</name>
<feature type="transmembrane region" description="Helical" evidence="1">
    <location>
        <begin position="164"/>
        <end position="180"/>
    </location>
</feature>
<reference evidence="2 3" key="1">
    <citation type="submission" date="2018-07" db="EMBL/GenBank/DDBJ databases">
        <title>Anaerosacharophilus polymeroproducens gen. nov. sp. nov., an anaerobic bacterium isolated from salt field.</title>
        <authorList>
            <person name="Kim W."/>
            <person name="Yang S.-H."/>
            <person name="Oh J."/>
            <person name="Lee J.-H."/>
            <person name="Kwon K.K."/>
        </authorList>
    </citation>
    <scope>NUCLEOTIDE SEQUENCE [LARGE SCALE GENOMIC DNA]</scope>
    <source>
        <strain evidence="2 3">MCWD5</strain>
    </source>
</reference>
<dbReference type="AlphaFoldDB" id="A0A371AW17"/>
<protein>
    <submittedName>
        <fullName evidence="2">Uncharacterized protein</fullName>
    </submittedName>
</protein>
<evidence type="ECO:0000313" key="3">
    <source>
        <dbReference type="Proteomes" id="UP000255036"/>
    </source>
</evidence>
<evidence type="ECO:0000256" key="1">
    <source>
        <dbReference type="SAM" id="Phobius"/>
    </source>
</evidence>
<organism evidence="2 3">
    <name type="scientific">Anaerosacchariphilus polymeriproducens</name>
    <dbReference type="NCBI Taxonomy" id="1812858"/>
    <lineage>
        <taxon>Bacteria</taxon>
        <taxon>Bacillati</taxon>
        <taxon>Bacillota</taxon>
        <taxon>Clostridia</taxon>
        <taxon>Lachnospirales</taxon>
        <taxon>Lachnospiraceae</taxon>
        <taxon>Anaerosacchariphilus</taxon>
    </lineage>
</organism>
<dbReference type="Proteomes" id="UP000255036">
    <property type="component" value="Unassembled WGS sequence"/>
</dbReference>
<keyword evidence="1" id="KW-1133">Transmembrane helix</keyword>
<keyword evidence="3" id="KW-1185">Reference proteome</keyword>